<dbReference type="PANTHER" id="PTHR43798">
    <property type="entry name" value="MONOACYLGLYCEROL LIPASE"/>
    <property type="match status" value="1"/>
</dbReference>
<dbReference type="InterPro" id="IPR050266">
    <property type="entry name" value="AB_hydrolase_sf"/>
</dbReference>
<comment type="caution">
    <text evidence="2">The sequence shown here is derived from an EMBL/GenBank/DDBJ whole genome shotgun (WGS) entry which is preliminary data.</text>
</comment>
<name>A0ABV3UAY6_9GAMM</name>
<dbReference type="InterPro" id="IPR000073">
    <property type="entry name" value="AB_hydrolase_1"/>
</dbReference>
<organism evidence="2 3">
    <name type="scientific">Zhongshania guokunii</name>
    <dbReference type="NCBI Taxonomy" id="641783"/>
    <lineage>
        <taxon>Bacteria</taxon>
        <taxon>Pseudomonadati</taxon>
        <taxon>Pseudomonadota</taxon>
        <taxon>Gammaproteobacteria</taxon>
        <taxon>Cellvibrionales</taxon>
        <taxon>Spongiibacteraceae</taxon>
        <taxon>Zhongshania</taxon>
    </lineage>
</organism>
<proteinExistence type="predicted"/>
<dbReference type="Proteomes" id="UP001557485">
    <property type="component" value="Unassembled WGS sequence"/>
</dbReference>
<dbReference type="InterPro" id="IPR029058">
    <property type="entry name" value="AB_hydrolase_fold"/>
</dbReference>
<evidence type="ECO:0000313" key="3">
    <source>
        <dbReference type="Proteomes" id="UP001557485"/>
    </source>
</evidence>
<feature type="domain" description="AB hydrolase-1" evidence="1">
    <location>
        <begin position="37"/>
        <end position="277"/>
    </location>
</feature>
<sequence length="292" mass="32901">MLTTRQSDFGRGPAIWQTLGNGSEPLLFAAANGFPIGSYQTFLSHFADDYRIIGLENRGMWGSAHPPRNFTWRDHADDLIAFLDHQAAPPLIAMGHSIGGTVLALAAVKRPDLFKAVLMFDPATIPGRFLHALASLAPTQVMGRSKLVKRTQNRQPLWPSRQAFIDYHRPKAAYRQFSEAAFIEYADAGLIEQTDGQFKLAYSREWEAHNFLHTYSPWQALRHIQVPSLILRAEHSYLHKPKEFESRVRRLPANVSHQVIQGVGHMALQEDGEQVVELSRDWLSANQLLATS</sequence>
<keyword evidence="2" id="KW-0378">Hydrolase</keyword>
<dbReference type="Pfam" id="PF12697">
    <property type="entry name" value="Abhydrolase_6"/>
    <property type="match status" value="1"/>
</dbReference>
<dbReference type="Gene3D" id="3.40.50.1820">
    <property type="entry name" value="alpha/beta hydrolase"/>
    <property type="match status" value="1"/>
</dbReference>
<dbReference type="RefSeq" id="WP_368382456.1">
    <property type="nucleotide sequence ID" value="NZ_JBFRYA010000013.1"/>
</dbReference>
<keyword evidence="3" id="KW-1185">Reference proteome</keyword>
<reference evidence="2 3" key="1">
    <citation type="journal article" date="2011" name="Int. J. Syst. Evol. Microbiol.">
        <title>Zhongshania antarctica gen. nov., sp. nov. and Zhongshania guokunii sp. nov., gammaproteobacteria respectively isolated from coastal attached (fast) ice and surface seawater of the Antarctic.</title>
        <authorList>
            <person name="Li H.J."/>
            <person name="Zhang X.Y."/>
            <person name="Chen C.X."/>
            <person name="Zhang Y.J."/>
            <person name="Gao Z.M."/>
            <person name="Yu Y."/>
            <person name="Chen X.L."/>
            <person name="Chen B."/>
            <person name="Zhang Y.Z."/>
        </authorList>
    </citation>
    <scope>NUCLEOTIDE SEQUENCE [LARGE SCALE GENOMIC DNA]</scope>
    <source>
        <strain evidence="2 3">ZS6-22T</strain>
    </source>
</reference>
<dbReference type="GO" id="GO:0016787">
    <property type="term" value="F:hydrolase activity"/>
    <property type="evidence" value="ECO:0007669"/>
    <property type="project" value="UniProtKB-KW"/>
</dbReference>
<evidence type="ECO:0000259" key="1">
    <source>
        <dbReference type="Pfam" id="PF12697"/>
    </source>
</evidence>
<protein>
    <submittedName>
        <fullName evidence="2">Alpha/beta fold hydrolase</fullName>
    </submittedName>
</protein>
<dbReference type="EMBL" id="JBFRYA010000013">
    <property type="protein sequence ID" value="MEX1670089.1"/>
    <property type="molecule type" value="Genomic_DNA"/>
</dbReference>
<accession>A0ABV3UAY6</accession>
<dbReference type="SUPFAM" id="SSF53474">
    <property type="entry name" value="alpha/beta-Hydrolases"/>
    <property type="match status" value="1"/>
</dbReference>
<gene>
    <name evidence="2" type="ORF">AB4876_14300</name>
</gene>
<evidence type="ECO:0000313" key="2">
    <source>
        <dbReference type="EMBL" id="MEX1670089.1"/>
    </source>
</evidence>